<dbReference type="AlphaFoldDB" id="A0AAD5QJR7"/>
<evidence type="ECO:0000256" key="3">
    <source>
        <dbReference type="ARBA" id="ARBA00023004"/>
    </source>
</evidence>
<dbReference type="InterPro" id="IPR042216">
    <property type="entry name" value="MitoNEET_CISD"/>
</dbReference>
<evidence type="ECO:0000256" key="1">
    <source>
        <dbReference type="ARBA" id="ARBA00022714"/>
    </source>
</evidence>
<keyword evidence="8" id="KW-1185">Reference proteome</keyword>
<dbReference type="Pfam" id="PF09360">
    <property type="entry name" value="zf-CDGSH"/>
    <property type="match status" value="2"/>
</dbReference>
<evidence type="ECO:0000256" key="4">
    <source>
        <dbReference type="ARBA" id="ARBA00023014"/>
    </source>
</evidence>
<name>A0AAD5QJR7_PARTN</name>
<dbReference type="GO" id="GO:0005739">
    <property type="term" value="C:mitochondrion"/>
    <property type="evidence" value="ECO:0007669"/>
    <property type="project" value="TreeGrafter"/>
</dbReference>
<feature type="domain" description="Iron-binding zinc finger CDGSH type" evidence="6">
    <location>
        <begin position="140"/>
        <end position="175"/>
    </location>
</feature>
<keyword evidence="1" id="KW-0001">2Fe-2S</keyword>
<gene>
    <name evidence="7" type="ORF">KIN20_011535</name>
</gene>
<reference evidence="7" key="1">
    <citation type="submission" date="2021-06" db="EMBL/GenBank/DDBJ databases">
        <title>Parelaphostrongylus tenuis whole genome reference sequence.</title>
        <authorList>
            <person name="Garwood T.J."/>
            <person name="Larsen P.A."/>
            <person name="Fountain-Jones N.M."/>
            <person name="Garbe J.R."/>
            <person name="Macchietto M.G."/>
            <person name="Kania S.A."/>
            <person name="Gerhold R.W."/>
            <person name="Richards J.E."/>
            <person name="Wolf T.M."/>
        </authorList>
    </citation>
    <scope>NUCLEOTIDE SEQUENCE</scope>
    <source>
        <strain evidence="7">MNPRO001-30</strain>
        <tissue evidence="7">Meninges</tissue>
    </source>
</reference>
<dbReference type="PANTHER" id="PTHR46491:SF9">
    <property type="entry name" value="IRON-BINDING ZINC FINGER CDGSH TYPE DOMAIN-CONTAINING PROTEIN"/>
    <property type="match status" value="1"/>
</dbReference>
<sequence>MSPRNLEDSLAVAFRRADLRGRMVRQTALVRTALSVTNFSEKTGFGPNRLYRKGVHFVGTEPNPLKYHLLQDKKPHEPYGLQGSNHLLPGVGKVHSKLPVRVRMKKDKVYAWCCCGYSGNQPLCDGTHNSVRVPDLKLKPVRFIPDKDITVWFCNCKQTKNRPFCDGSHKQLVDKKNTSLFD</sequence>
<dbReference type="GO" id="GO:0051537">
    <property type="term" value="F:2 iron, 2 sulfur cluster binding"/>
    <property type="evidence" value="ECO:0007669"/>
    <property type="project" value="UniProtKB-KW"/>
</dbReference>
<keyword evidence="4" id="KW-0411">Iron-sulfur</keyword>
<dbReference type="InterPro" id="IPR018967">
    <property type="entry name" value="FeS-contain_CDGSH-typ"/>
</dbReference>
<keyword evidence="2" id="KW-0479">Metal-binding</keyword>
<evidence type="ECO:0000256" key="2">
    <source>
        <dbReference type="ARBA" id="ARBA00022723"/>
    </source>
</evidence>
<dbReference type="SMART" id="SM00704">
    <property type="entry name" value="ZnF_CDGSH"/>
    <property type="match status" value="2"/>
</dbReference>
<evidence type="ECO:0000313" key="7">
    <source>
        <dbReference type="EMBL" id="KAJ1354553.1"/>
    </source>
</evidence>
<comment type="caution">
    <text evidence="7">The sequence shown here is derived from an EMBL/GenBank/DDBJ whole genome shotgun (WGS) entry which is preliminary data.</text>
</comment>
<organism evidence="7 8">
    <name type="scientific">Parelaphostrongylus tenuis</name>
    <name type="common">Meningeal worm</name>
    <dbReference type="NCBI Taxonomy" id="148309"/>
    <lineage>
        <taxon>Eukaryota</taxon>
        <taxon>Metazoa</taxon>
        <taxon>Ecdysozoa</taxon>
        <taxon>Nematoda</taxon>
        <taxon>Chromadorea</taxon>
        <taxon>Rhabditida</taxon>
        <taxon>Rhabditina</taxon>
        <taxon>Rhabditomorpha</taxon>
        <taxon>Strongyloidea</taxon>
        <taxon>Metastrongylidae</taxon>
        <taxon>Parelaphostrongylus</taxon>
    </lineage>
</organism>
<evidence type="ECO:0000259" key="6">
    <source>
        <dbReference type="SMART" id="SM00704"/>
    </source>
</evidence>
<dbReference type="Proteomes" id="UP001196413">
    <property type="component" value="Unassembled WGS sequence"/>
</dbReference>
<keyword evidence="3" id="KW-0408">Iron</keyword>
<dbReference type="InterPro" id="IPR052950">
    <property type="entry name" value="CISD"/>
</dbReference>
<dbReference type="PANTHER" id="PTHR46491">
    <property type="entry name" value="CDGSH IRON SULFUR DOMAIN PROTEIN HOMOLOG"/>
    <property type="match status" value="1"/>
</dbReference>
<accession>A0AAD5QJR7</accession>
<protein>
    <recommendedName>
        <fullName evidence="6">Iron-binding zinc finger CDGSH type domain-containing protein</fullName>
    </recommendedName>
</protein>
<dbReference type="GO" id="GO:0046872">
    <property type="term" value="F:metal ion binding"/>
    <property type="evidence" value="ECO:0007669"/>
    <property type="project" value="UniProtKB-KW"/>
</dbReference>
<evidence type="ECO:0000256" key="5">
    <source>
        <dbReference type="ARBA" id="ARBA00034078"/>
    </source>
</evidence>
<comment type="cofactor">
    <cofactor evidence="5">
        <name>[2Fe-2S] cluster</name>
        <dbReference type="ChEBI" id="CHEBI:190135"/>
    </cofactor>
</comment>
<proteinExistence type="predicted"/>
<feature type="domain" description="Iron-binding zinc finger CDGSH type" evidence="6">
    <location>
        <begin position="97"/>
        <end position="134"/>
    </location>
</feature>
<dbReference type="Gene3D" id="3.40.5.90">
    <property type="entry name" value="CDGSH iron-sulfur domain, mitoNEET-type"/>
    <property type="match status" value="2"/>
</dbReference>
<dbReference type="EMBL" id="JAHQIW010002123">
    <property type="protein sequence ID" value="KAJ1354553.1"/>
    <property type="molecule type" value="Genomic_DNA"/>
</dbReference>
<evidence type="ECO:0000313" key="8">
    <source>
        <dbReference type="Proteomes" id="UP001196413"/>
    </source>
</evidence>